<dbReference type="InterPro" id="IPR003593">
    <property type="entry name" value="AAA+_ATPase"/>
</dbReference>
<name>A0A0C1QMI8_9GAMM</name>
<dbReference type="PROSITE" id="PS00211">
    <property type="entry name" value="ABC_TRANSPORTER_1"/>
    <property type="match status" value="1"/>
</dbReference>
<dbReference type="CDD" id="cd03255">
    <property type="entry name" value="ABC_MJ0796_LolCDE_FtsE"/>
    <property type="match status" value="1"/>
</dbReference>
<proteinExistence type="inferred from homology"/>
<dbReference type="InterPro" id="IPR017871">
    <property type="entry name" value="ABC_transporter-like_CS"/>
</dbReference>
<keyword evidence="2" id="KW-0813">Transport</keyword>
<accession>A0A0C1QMI8</accession>
<protein>
    <submittedName>
        <fullName evidence="6">ABC transporter ATP-binding protein</fullName>
    </submittedName>
</protein>
<dbReference type="InterPro" id="IPR003439">
    <property type="entry name" value="ABC_transporter-like_ATP-bd"/>
</dbReference>
<dbReference type="InterPro" id="IPR027417">
    <property type="entry name" value="P-loop_NTPase"/>
</dbReference>
<reference evidence="6 7" key="1">
    <citation type="submission" date="2014-12" db="EMBL/GenBank/DDBJ databases">
        <title>Draft Genome Sequence of Pseudoalteromonas luteoviolacea HI1.</title>
        <authorList>
            <person name="Asahina A.Y."/>
            <person name="Hadfield M.G."/>
        </authorList>
    </citation>
    <scope>NUCLEOTIDE SEQUENCE [LARGE SCALE GENOMIC DNA]</scope>
    <source>
        <strain evidence="6 7">HI1</strain>
    </source>
</reference>
<dbReference type="Gene3D" id="3.40.50.300">
    <property type="entry name" value="P-loop containing nucleotide triphosphate hydrolases"/>
    <property type="match status" value="1"/>
</dbReference>
<dbReference type="SMART" id="SM00382">
    <property type="entry name" value="AAA"/>
    <property type="match status" value="1"/>
</dbReference>
<dbReference type="Proteomes" id="UP000031327">
    <property type="component" value="Unassembled WGS sequence"/>
</dbReference>
<comment type="caution">
    <text evidence="6">The sequence shown here is derived from an EMBL/GenBank/DDBJ whole genome shotgun (WGS) entry which is preliminary data.</text>
</comment>
<dbReference type="PROSITE" id="PS50893">
    <property type="entry name" value="ABC_TRANSPORTER_2"/>
    <property type="match status" value="1"/>
</dbReference>
<dbReference type="SUPFAM" id="SSF52540">
    <property type="entry name" value="P-loop containing nucleoside triphosphate hydrolases"/>
    <property type="match status" value="1"/>
</dbReference>
<keyword evidence="3" id="KW-0547">Nucleotide-binding</keyword>
<evidence type="ECO:0000256" key="3">
    <source>
        <dbReference type="ARBA" id="ARBA00022741"/>
    </source>
</evidence>
<keyword evidence="4 6" id="KW-0067">ATP-binding</keyword>
<dbReference type="InterPro" id="IPR015854">
    <property type="entry name" value="ABC_transpr_LolD-like"/>
</dbReference>
<dbReference type="PANTHER" id="PTHR24220:SF689">
    <property type="entry name" value="LIPOPROTEIN-RELEASING SYSTEM ATP-BINDING PROTEIN LOLD"/>
    <property type="match status" value="1"/>
</dbReference>
<evidence type="ECO:0000256" key="4">
    <source>
        <dbReference type="ARBA" id="ARBA00022840"/>
    </source>
</evidence>
<dbReference type="AlphaFoldDB" id="A0A0C1QMI8"/>
<dbReference type="InterPro" id="IPR017911">
    <property type="entry name" value="MacB-like_ATP-bd"/>
</dbReference>
<dbReference type="GO" id="GO:0005886">
    <property type="term" value="C:plasma membrane"/>
    <property type="evidence" value="ECO:0007669"/>
    <property type="project" value="TreeGrafter"/>
</dbReference>
<evidence type="ECO:0000259" key="5">
    <source>
        <dbReference type="PROSITE" id="PS50893"/>
    </source>
</evidence>
<evidence type="ECO:0000313" key="7">
    <source>
        <dbReference type="Proteomes" id="UP000031327"/>
    </source>
</evidence>
<feature type="domain" description="ABC transporter" evidence="5">
    <location>
        <begin position="5"/>
        <end position="216"/>
    </location>
</feature>
<dbReference type="PANTHER" id="PTHR24220">
    <property type="entry name" value="IMPORT ATP-BINDING PROTEIN"/>
    <property type="match status" value="1"/>
</dbReference>
<dbReference type="GO" id="GO:0005524">
    <property type="term" value="F:ATP binding"/>
    <property type="evidence" value="ECO:0007669"/>
    <property type="project" value="UniProtKB-KW"/>
</dbReference>
<sequence>MGVKLDVFNLEHTINLVNGDALHLLKDVSMSIEAGEHVAIVGASGSGKSTLLSLLAGLEAIQTGQISYKKQNLTLENIHCVSGFVFQHFHLLPELNALQNVALPLLLRGEKDAEQRAFEKLKLVDLAVQAKQPVTKLSGGEQQRVAIARALCNEPQILFADEPTGNLDHKTADHVFELMRRGAKAAGTTMIVVTHDLNLAAKLDRTFDLENGALKL</sequence>
<organism evidence="6 7">
    <name type="scientific">Pseudoalteromonas luteoviolacea</name>
    <dbReference type="NCBI Taxonomy" id="43657"/>
    <lineage>
        <taxon>Bacteria</taxon>
        <taxon>Pseudomonadati</taxon>
        <taxon>Pseudomonadota</taxon>
        <taxon>Gammaproteobacteria</taxon>
        <taxon>Alteromonadales</taxon>
        <taxon>Pseudoalteromonadaceae</taxon>
        <taxon>Pseudoalteromonas</taxon>
    </lineage>
</organism>
<comment type="similarity">
    <text evidence="1">Belongs to the ABC transporter superfamily.</text>
</comment>
<evidence type="ECO:0000313" key="6">
    <source>
        <dbReference type="EMBL" id="KID56272.1"/>
    </source>
</evidence>
<dbReference type="GO" id="GO:0022857">
    <property type="term" value="F:transmembrane transporter activity"/>
    <property type="evidence" value="ECO:0007669"/>
    <property type="project" value="TreeGrafter"/>
</dbReference>
<dbReference type="EMBL" id="JWIC01000007">
    <property type="protein sequence ID" value="KID56272.1"/>
    <property type="molecule type" value="Genomic_DNA"/>
</dbReference>
<gene>
    <name evidence="6" type="ORF">JF50_18625</name>
</gene>
<dbReference type="RefSeq" id="WP_039610845.1">
    <property type="nucleotide sequence ID" value="NZ_JWIC01000007.1"/>
</dbReference>
<dbReference type="Pfam" id="PF00005">
    <property type="entry name" value="ABC_tran"/>
    <property type="match status" value="1"/>
</dbReference>
<evidence type="ECO:0000256" key="1">
    <source>
        <dbReference type="ARBA" id="ARBA00005417"/>
    </source>
</evidence>
<evidence type="ECO:0000256" key="2">
    <source>
        <dbReference type="ARBA" id="ARBA00022448"/>
    </source>
</evidence>
<dbReference type="GO" id="GO:0016887">
    <property type="term" value="F:ATP hydrolysis activity"/>
    <property type="evidence" value="ECO:0007669"/>
    <property type="project" value="InterPro"/>
</dbReference>
<dbReference type="OrthoDB" id="9801477at2"/>